<feature type="compositionally biased region" description="Pro residues" evidence="1">
    <location>
        <begin position="324"/>
        <end position="341"/>
    </location>
</feature>
<organism evidence="2 3">
    <name type="scientific">Bradyrhizobium diazoefficiens (strain JCM 10833 / BCRC 13528 / IAM 13628 / NBRC 14792 / USDA 110)</name>
    <dbReference type="NCBI Taxonomy" id="224911"/>
    <lineage>
        <taxon>Bacteria</taxon>
        <taxon>Pseudomonadati</taxon>
        <taxon>Pseudomonadota</taxon>
        <taxon>Alphaproteobacteria</taxon>
        <taxon>Hyphomicrobiales</taxon>
        <taxon>Nitrobacteraceae</taxon>
        <taxon>Bradyrhizobium</taxon>
    </lineage>
</organism>
<protein>
    <submittedName>
        <fullName evidence="2">Bll7742 protein</fullName>
    </submittedName>
</protein>
<accession>Q89CQ4</accession>
<feature type="region of interest" description="Disordered" evidence="1">
    <location>
        <begin position="135"/>
        <end position="166"/>
    </location>
</feature>
<evidence type="ECO:0000313" key="2">
    <source>
        <dbReference type="EMBL" id="BAC53007.1"/>
    </source>
</evidence>
<dbReference type="STRING" id="224911.AAV28_36410"/>
<dbReference type="AlphaFoldDB" id="Q89CQ4"/>
<dbReference type="HOGENOM" id="CLU_631167_0_0_5"/>
<feature type="compositionally biased region" description="Low complexity" evidence="1">
    <location>
        <begin position="361"/>
        <end position="410"/>
    </location>
</feature>
<name>Q89CQ4_BRADU</name>
<dbReference type="PATRIC" id="fig|224911.5.peg.7963"/>
<dbReference type="EnsemblBacteria" id="BAC53007">
    <property type="protein sequence ID" value="BAC53007"/>
    <property type="gene ID" value="BAC53007"/>
</dbReference>
<evidence type="ECO:0000256" key="1">
    <source>
        <dbReference type="SAM" id="MobiDB-lite"/>
    </source>
</evidence>
<dbReference type="Proteomes" id="UP000002526">
    <property type="component" value="Chromosome"/>
</dbReference>
<dbReference type="eggNOG" id="COG3147">
    <property type="taxonomic scope" value="Bacteria"/>
</dbReference>
<evidence type="ECO:0000313" key="3">
    <source>
        <dbReference type="Proteomes" id="UP000002526"/>
    </source>
</evidence>
<feature type="region of interest" description="Disordered" evidence="1">
    <location>
        <begin position="318"/>
        <end position="434"/>
    </location>
</feature>
<gene>
    <name evidence="2" type="ordered locus">bll7742</name>
</gene>
<keyword evidence="3" id="KW-1185">Reference proteome</keyword>
<proteinExistence type="predicted"/>
<reference evidence="3" key="1">
    <citation type="journal article" date="2002" name="DNA Res.">
        <title>Complete genomic sequence of nitrogen-fixing symbiotic bacterium Bradyrhizobium japonicum USDA110.</title>
        <authorList>
            <person name="Kaneko T."/>
            <person name="Nakamura Y."/>
            <person name="Sato S."/>
            <person name="Minamisawa K."/>
            <person name="Uchiumi T."/>
            <person name="Sasamoto S."/>
            <person name="Watanabe A."/>
            <person name="Idesawa K."/>
            <person name="Iriguchi M."/>
            <person name="Kawashima K."/>
            <person name="Kohara M."/>
            <person name="Matsumoto M."/>
            <person name="Shimpo S."/>
            <person name="Tsuruoka H."/>
            <person name="Wada T."/>
            <person name="Yamada M."/>
            <person name="Tabata S."/>
        </authorList>
    </citation>
    <scope>NUCLEOTIDE SEQUENCE [LARGE SCALE GENOMIC DNA]</scope>
    <source>
        <strain evidence="3">JCM 10833 / BCRC 13528 / IAM 13628 / NBRC 14792 / USDA 110</strain>
    </source>
</reference>
<dbReference type="OrthoDB" id="8233832at2"/>
<sequence length="434" mass="45912">MFARSNCDPFMSSSSPCGKLSHRHLRRTLGVPRHPPLGHRSSAASRIFLNSGQGVLRPRERLCLLPSWCSEAPTFVAIPMPEPQAKLRQLSCPNHHLAKFLSITQARESPDSRSVNQSLSESCAALVLKQTRPDPALWTPKSQMKLRIDPSEGAPRRKKRKSAIHPGADRSVSTMKFFTGCVAAAALALAVTAAGAQVPANGIAGGATIAVSDFDRPYAPPDAAPPPPPRYGYGYGYEERGPALLPATEVYAVLRDNGFSPLGIPRLRGSVYTISVIDRRGDDGRLVIDARDGRIIRFMPAADAYGMAPAYEQPTVAPYGPQSALPPPTVVRSGPPRPPASIPHVARRTVPLPKAAPQRGETPVAAAKPAEPAVQQAQAPQAQAPQAQPAQQTAAVQAKPAEAAPQAAAPTVGQTKPAATILPTQDMPAAQGLD</sequence>
<dbReference type="KEGG" id="bja:bll7742"/>
<dbReference type="EMBL" id="BA000040">
    <property type="protein sequence ID" value="BAC53007.1"/>
    <property type="molecule type" value="Genomic_DNA"/>
</dbReference>
<dbReference type="InParanoid" id="Q89CQ4"/>